<name>A0A8K0MEB5_9ROSA</name>
<dbReference type="Proteomes" id="UP000796880">
    <property type="component" value="Unassembled WGS sequence"/>
</dbReference>
<comment type="caution">
    <text evidence="3">The sequence shown here is derived from an EMBL/GenBank/DDBJ whole genome shotgun (WGS) entry which is preliminary data.</text>
</comment>
<evidence type="ECO:0000259" key="2">
    <source>
        <dbReference type="Pfam" id="PF04195"/>
    </source>
</evidence>
<dbReference type="InterPro" id="IPR007321">
    <property type="entry name" value="Transposase_28"/>
</dbReference>
<organism evidence="3 4">
    <name type="scientific">Rhamnella rubrinervis</name>
    <dbReference type="NCBI Taxonomy" id="2594499"/>
    <lineage>
        <taxon>Eukaryota</taxon>
        <taxon>Viridiplantae</taxon>
        <taxon>Streptophyta</taxon>
        <taxon>Embryophyta</taxon>
        <taxon>Tracheophyta</taxon>
        <taxon>Spermatophyta</taxon>
        <taxon>Magnoliopsida</taxon>
        <taxon>eudicotyledons</taxon>
        <taxon>Gunneridae</taxon>
        <taxon>Pentapetalae</taxon>
        <taxon>rosids</taxon>
        <taxon>fabids</taxon>
        <taxon>Rosales</taxon>
        <taxon>Rhamnaceae</taxon>
        <taxon>rhamnoid group</taxon>
        <taxon>Rhamneae</taxon>
        <taxon>Rhamnella</taxon>
    </lineage>
</organism>
<dbReference type="EMBL" id="VOIH02000007">
    <property type="protein sequence ID" value="KAF3443151.1"/>
    <property type="molecule type" value="Genomic_DNA"/>
</dbReference>
<feature type="compositionally biased region" description="Acidic residues" evidence="1">
    <location>
        <begin position="283"/>
        <end position="303"/>
    </location>
</feature>
<keyword evidence="4" id="KW-1185">Reference proteome</keyword>
<gene>
    <name evidence="3" type="ORF">FNV43_RR17072</name>
</gene>
<reference evidence="3" key="1">
    <citation type="submission" date="2020-03" db="EMBL/GenBank/DDBJ databases">
        <title>A high-quality chromosome-level genome assembly of a woody plant with both climbing and erect habits, Rhamnella rubrinervis.</title>
        <authorList>
            <person name="Lu Z."/>
            <person name="Yang Y."/>
            <person name="Zhu X."/>
            <person name="Sun Y."/>
        </authorList>
    </citation>
    <scope>NUCLEOTIDE SEQUENCE</scope>
    <source>
        <strain evidence="3">BYM</strain>
        <tissue evidence="3">Leaf</tissue>
    </source>
</reference>
<feature type="domain" description="Transposase (putative) gypsy type" evidence="2">
    <location>
        <begin position="33"/>
        <end position="100"/>
    </location>
</feature>
<protein>
    <recommendedName>
        <fullName evidence="2">Transposase (putative) gypsy type domain-containing protein</fullName>
    </recommendedName>
</protein>
<proteinExistence type="predicted"/>
<evidence type="ECO:0000313" key="4">
    <source>
        <dbReference type="Proteomes" id="UP000796880"/>
    </source>
</evidence>
<dbReference type="AlphaFoldDB" id="A0A8K0MEB5"/>
<dbReference type="OrthoDB" id="1750920at2759"/>
<accession>A0A8K0MEB5</accession>
<evidence type="ECO:0000313" key="3">
    <source>
        <dbReference type="EMBL" id="KAF3443151.1"/>
    </source>
</evidence>
<feature type="region of interest" description="Disordered" evidence="1">
    <location>
        <begin position="258"/>
        <end position="325"/>
    </location>
</feature>
<sequence length="325" mass="37583">MSYLKKRYDIPNNAVLSTFREGERADSVCDGWICFYEIAFKLGLRLPFHCIINMVLNYFNFALGQLMPNGWHYLLELIVLSERYGQPIDMPIFLHFFYLKPDEEGRYFFIKREALFDPVGTSDFGVHSAWDERGIPLPILEVPYTHVFKGCIRFLYGEPIDPLWALYPAVDMGKIKVRIPTDDELAKKKSKRKEKKVTTIVDNLMTWHDRVILMGMSYGEIRQEVEQCALKDWYKVDSAFSKKTAVLRNAVVANETLKKTASSSSKQPLRFKAGETNWPTPDPNEDEGDDNESIEISSGEDEPEKNARLRKPPPVPKIPSFKRWT</sequence>
<dbReference type="Pfam" id="PF04195">
    <property type="entry name" value="Transposase_28"/>
    <property type="match status" value="1"/>
</dbReference>
<evidence type="ECO:0000256" key="1">
    <source>
        <dbReference type="SAM" id="MobiDB-lite"/>
    </source>
</evidence>